<gene>
    <name evidence="2" type="ORF">E6C55_27940</name>
</gene>
<name>A0A4S4BHG1_9BACL</name>
<dbReference type="AlphaFoldDB" id="A0A4S4BHG1"/>
<dbReference type="EMBL" id="SSOB01000050">
    <property type="protein sequence ID" value="THF73725.1"/>
    <property type="molecule type" value="Genomic_DNA"/>
</dbReference>
<evidence type="ECO:0000313" key="3">
    <source>
        <dbReference type="Proteomes" id="UP000310636"/>
    </source>
</evidence>
<dbReference type="RefSeq" id="WP_136373126.1">
    <property type="nucleotide sequence ID" value="NZ_SSOB01000050.1"/>
</dbReference>
<accession>A0A4S4BHG1</accession>
<reference evidence="2 3" key="1">
    <citation type="submission" date="2019-04" db="EMBL/GenBank/DDBJ databases">
        <title>Cohnella sp. nov. isolated from preserved vegetables.</title>
        <authorList>
            <person name="Lin S.-Y."/>
            <person name="Hung M.-H."/>
            <person name="Young C.-C."/>
        </authorList>
    </citation>
    <scope>NUCLEOTIDE SEQUENCE [LARGE SCALE GENOMIC DNA]</scope>
    <source>
        <strain evidence="2 3">CC-MHH1044</strain>
    </source>
</reference>
<keyword evidence="1" id="KW-1133">Transmembrane helix</keyword>
<dbReference type="Proteomes" id="UP000310636">
    <property type="component" value="Unassembled WGS sequence"/>
</dbReference>
<protein>
    <submittedName>
        <fullName evidence="2">Uncharacterized protein</fullName>
    </submittedName>
</protein>
<organism evidence="2 3">
    <name type="scientific">Cohnella fermenti</name>
    <dbReference type="NCBI Taxonomy" id="2565925"/>
    <lineage>
        <taxon>Bacteria</taxon>
        <taxon>Bacillati</taxon>
        <taxon>Bacillota</taxon>
        <taxon>Bacilli</taxon>
        <taxon>Bacillales</taxon>
        <taxon>Paenibacillaceae</taxon>
        <taxon>Cohnella</taxon>
    </lineage>
</organism>
<keyword evidence="1" id="KW-0472">Membrane</keyword>
<keyword evidence="3" id="KW-1185">Reference proteome</keyword>
<dbReference type="OrthoDB" id="10004446at2"/>
<evidence type="ECO:0000256" key="1">
    <source>
        <dbReference type="SAM" id="Phobius"/>
    </source>
</evidence>
<comment type="caution">
    <text evidence="2">The sequence shown here is derived from an EMBL/GenBank/DDBJ whole genome shotgun (WGS) entry which is preliminary data.</text>
</comment>
<evidence type="ECO:0000313" key="2">
    <source>
        <dbReference type="EMBL" id="THF73725.1"/>
    </source>
</evidence>
<feature type="transmembrane region" description="Helical" evidence="1">
    <location>
        <begin position="16"/>
        <end position="34"/>
    </location>
</feature>
<proteinExistence type="predicted"/>
<keyword evidence="1" id="KW-0812">Transmembrane</keyword>
<feature type="transmembrane region" description="Helical" evidence="1">
    <location>
        <begin position="46"/>
        <end position="66"/>
    </location>
</feature>
<sequence length="91" mass="10228">MRIKLLPKTLRTRGQLLLAGYLFLALWVLLDWISSGDGRALSPLVLVGYIATFTACTALSVVLYLHRPGRWLCQEKLAALLLLTPLIRSFF</sequence>